<comment type="similarity">
    <text evidence="4 7">Belongs to the NanE family.</text>
</comment>
<dbReference type="GO" id="GO:0005829">
    <property type="term" value="C:cytosol"/>
    <property type="evidence" value="ECO:0007669"/>
    <property type="project" value="TreeGrafter"/>
</dbReference>
<organism evidence="8 9">
    <name type="scientific">Clostridium amylolyticum</name>
    <dbReference type="NCBI Taxonomy" id="1121298"/>
    <lineage>
        <taxon>Bacteria</taxon>
        <taxon>Bacillati</taxon>
        <taxon>Bacillota</taxon>
        <taxon>Clostridia</taxon>
        <taxon>Eubacteriales</taxon>
        <taxon>Clostridiaceae</taxon>
        <taxon>Clostridium</taxon>
    </lineage>
</organism>
<evidence type="ECO:0000256" key="5">
    <source>
        <dbReference type="ARBA" id="ARBA00023235"/>
    </source>
</evidence>
<dbReference type="RefSeq" id="WP_073004092.1">
    <property type="nucleotide sequence ID" value="NZ_FQZO01000001.1"/>
</dbReference>
<name>A0A1M6BZ99_9CLOT</name>
<evidence type="ECO:0000256" key="2">
    <source>
        <dbReference type="ARBA" id="ARBA00002147"/>
    </source>
</evidence>
<dbReference type="InterPro" id="IPR007260">
    <property type="entry name" value="NanE"/>
</dbReference>
<dbReference type="InterPro" id="IPR013785">
    <property type="entry name" value="Aldolase_TIM"/>
</dbReference>
<dbReference type="OrthoDB" id="9781704at2"/>
<dbReference type="AlphaFoldDB" id="A0A1M6BZ99"/>
<evidence type="ECO:0000313" key="9">
    <source>
        <dbReference type="Proteomes" id="UP000184080"/>
    </source>
</evidence>
<dbReference type="PANTHER" id="PTHR36204">
    <property type="entry name" value="N-ACETYLMANNOSAMINE-6-PHOSPHATE 2-EPIMERASE-RELATED"/>
    <property type="match status" value="1"/>
</dbReference>
<keyword evidence="6 7" id="KW-0119">Carbohydrate metabolism</keyword>
<dbReference type="GO" id="GO:0006053">
    <property type="term" value="P:N-acetylmannosamine catabolic process"/>
    <property type="evidence" value="ECO:0007669"/>
    <property type="project" value="TreeGrafter"/>
</dbReference>
<dbReference type="PANTHER" id="PTHR36204:SF1">
    <property type="entry name" value="N-ACETYLMANNOSAMINE-6-PHOSPHATE 2-EPIMERASE-RELATED"/>
    <property type="match status" value="1"/>
</dbReference>
<dbReference type="NCBIfam" id="NF002231">
    <property type="entry name" value="PRK01130.1"/>
    <property type="match status" value="1"/>
</dbReference>
<evidence type="ECO:0000256" key="7">
    <source>
        <dbReference type="HAMAP-Rule" id="MF_01235"/>
    </source>
</evidence>
<dbReference type="EC" id="5.1.3.9" evidence="7"/>
<dbReference type="STRING" id="1121298.SAMN05444401_0940"/>
<evidence type="ECO:0000256" key="4">
    <source>
        <dbReference type="ARBA" id="ARBA00007439"/>
    </source>
</evidence>
<evidence type="ECO:0000256" key="1">
    <source>
        <dbReference type="ARBA" id="ARBA00000056"/>
    </source>
</evidence>
<sequence length="232" mass="25501">MKSTRDTLDKIKGGLIVSCQALEDEPLHSSTIMMRMSKAALMGGAVGIRANTVKDCTEIKKNVDLPLIAIYKKVYGDSNVYITPTIEEVRELLSVNAEIIAVDATKRARPDGKSLEEFYNDIRKVYSGLLMADISTYEEAVEAERIGFNIVSTTLSGYTEYTLNRPKPDIELIKLLKSDIKIPIIAEGNVETPELAVECLKAGAWAVVVGGAITRPQLITKKFVDLMKVSSM</sequence>
<dbReference type="GO" id="GO:0047465">
    <property type="term" value="F:N-acylglucosamine-6-phosphate 2-epimerase activity"/>
    <property type="evidence" value="ECO:0007669"/>
    <property type="project" value="UniProtKB-EC"/>
</dbReference>
<dbReference type="EMBL" id="FQZO01000001">
    <property type="protein sequence ID" value="SHI53824.1"/>
    <property type="molecule type" value="Genomic_DNA"/>
</dbReference>
<evidence type="ECO:0000313" key="8">
    <source>
        <dbReference type="EMBL" id="SHI53824.1"/>
    </source>
</evidence>
<keyword evidence="9" id="KW-1185">Reference proteome</keyword>
<dbReference type="GO" id="GO:0005975">
    <property type="term" value="P:carbohydrate metabolic process"/>
    <property type="evidence" value="ECO:0007669"/>
    <property type="project" value="UniProtKB-UniRule"/>
</dbReference>
<evidence type="ECO:0000256" key="3">
    <source>
        <dbReference type="ARBA" id="ARBA00005081"/>
    </source>
</evidence>
<dbReference type="InterPro" id="IPR011060">
    <property type="entry name" value="RibuloseP-bd_barrel"/>
</dbReference>
<dbReference type="SUPFAM" id="SSF51366">
    <property type="entry name" value="Ribulose-phoshate binding barrel"/>
    <property type="match status" value="1"/>
</dbReference>
<protein>
    <recommendedName>
        <fullName evidence="7">Putative N-acetylmannosamine-6-phosphate 2-epimerase</fullName>
        <ecNumber evidence="7">5.1.3.9</ecNumber>
    </recommendedName>
    <alternativeName>
        <fullName evidence="7">ManNAc-6-P epimerase</fullName>
    </alternativeName>
</protein>
<comment type="function">
    <text evidence="2 7">Converts N-acetylmannosamine-6-phosphate (ManNAc-6-P) to N-acetylglucosamine-6-phosphate (GlcNAc-6-P).</text>
</comment>
<proteinExistence type="inferred from homology"/>
<dbReference type="Gene3D" id="3.20.20.70">
    <property type="entry name" value="Aldolase class I"/>
    <property type="match status" value="1"/>
</dbReference>
<keyword evidence="5 7" id="KW-0413">Isomerase</keyword>
<dbReference type="HAMAP" id="MF_01235">
    <property type="entry name" value="ManNAc6P_epimer"/>
    <property type="match status" value="1"/>
</dbReference>
<dbReference type="CDD" id="cd04729">
    <property type="entry name" value="NanE"/>
    <property type="match status" value="1"/>
</dbReference>
<dbReference type="FunFam" id="3.20.20.70:FF:000035">
    <property type="entry name" value="Putative N-acetylmannosamine-6-phosphate 2-epimerase"/>
    <property type="match status" value="1"/>
</dbReference>
<reference evidence="8 9" key="1">
    <citation type="submission" date="2016-11" db="EMBL/GenBank/DDBJ databases">
        <authorList>
            <person name="Jaros S."/>
            <person name="Januszkiewicz K."/>
            <person name="Wedrychowicz H."/>
        </authorList>
    </citation>
    <scope>NUCLEOTIDE SEQUENCE [LARGE SCALE GENOMIC DNA]</scope>
    <source>
        <strain evidence="8 9">DSM 21864</strain>
    </source>
</reference>
<dbReference type="GO" id="GO:0019262">
    <property type="term" value="P:N-acetylneuraminate catabolic process"/>
    <property type="evidence" value="ECO:0007669"/>
    <property type="project" value="UniProtKB-UniRule"/>
</dbReference>
<comment type="pathway">
    <text evidence="3 7">Amino-sugar metabolism; N-acetylneuraminate degradation; D-fructose 6-phosphate from N-acetylneuraminate: step 3/5.</text>
</comment>
<comment type="catalytic activity">
    <reaction evidence="1 7">
        <text>an N-acyl-D-glucosamine 6-phosphate = an N-acyl-D-mannosamine 6-phosphate</text>
        <dbReference type="Rhea" id="RHEA:23932"/>
        <dbReference type="ChEBI" id="CHEBI:57599"/>
        <dbReference type="ChEBI" id="CHEBI:57666"/>
        <dbReference type="EC" id="5.1.3.9"/>
    </reaction>
</comment>
<gene>
    <name evidence="7" type="primary">nanE</name>
    <name evidence="8" type="ORF">SAMN05444401_0940</name>
</gene>
<evidence type="ECO:0000256" key="6">
    <source>
        <dbReference type="ARBA" id="ARBA00023277"/>
    </source>
</evidence>
<dbReference type="UniPathway" id="UPA00629">
    <property type="reaction ID" value="UER00682"/>
</dbReference>
<dbReference type="Proteomes" id="UP000184080">
    <property type="component" value="Unassembled WGS sequence"/>
</dbReference>
<dbReference type="Pfam" id="PF04131">
    <property type="entry name" value="NanE"/>
    <property type="match status" value="1"/>
</dbReference>
<accession>A0A1M6BZ99</accession>